<keyword evidence="1" id="KW-0732">Signal</keyword>
<name>A0A4R6YIQ4_9GAMM</name>
<keyword evidence="3" id="KW-1185">Reference proteome</keyword>
<sequence>MKLFLTLLCLVAGLPQASHAATWMWASASSTTPVAGSSPLGPDYAPVYEISQVTRRTVGGTETVDLDLLPGDVVRAYGHLQVTEENCALSVPDCVAAPVYALLSYRIGPAGTTTRFSPYVRQHVIRRENHHMPLNVAGMLEVNTAGRYRFSLQARQTAVAQTVVVEDQIYDGHLSLEIFRVTAQPDANSRALAQMGRNGALGTNLLIEPCPGCSWSEFAQVGAEVGMNAQSGDLLQVHGQFAALYNTTNTMAGHMLVVETQAGDWTRRSWLAPRENVTDVLVKLSLFGMLSYTNDAGTLPVRARSLAYALGDAVGSGYFVQAFTNRVSMLRFSADGRLFPAFAAAQQSSQDVDYDVNPSGPTPWVVSHSQVLQGRQNGLRNGDVVRAEGAMGLQFTAATGASLRCRTRLYLVEGTSAAYAPGQEVNIETLPSRGFSAITLREVSGQLPSVSLPTFAAIEVDWPIRGRADATVIHVLNCDKTDAPPLRTPAGFSGLITEVFRDSIFMDGFDPD</sequence>
<feature type="signal peptide" evidence="1">
    <location>
        <begin position="1"/>
        <end position="20"/>
    </location>
</feature>
<evidence type="ECO:0000313" key="3">
    <source>
        <dbReference type="Proteomes" id="UP000295293"/>
    </source>
</evidence>
<comment type="caution">
    <text evidence="2">The sequence shown here is derived from an EMBL/GenBank/DDBJ whole genome shotgun (WGS) entry which is preliminary data.</text>
</comment>
<reference evidence="2 3" key="1">
    <citation type="submission" date="2019-03" db="EMBL/GenBank/DDBJ databases">
        <title>Genomic Encyclopedia of Type Strains, Phase IV (KMG-IV): sequencing the most valuable type-strain genomes for metagenomic binning, comparative biology and taxonomic classification.</title>
        <authorList>
            <person name="Goeker M."/>
        </authorList>
    </citation>
    <scope>NUCLEOTIDE SEQUENCE [LARGE SCALE GENOMIC DNA]</scope>
    <source>
        <strain evidence="2 3">DSM 21667</strain>
    </source>
</reference>
<feature type="chain" id="PRO_5020750979" evidence="1">
    <location>
        <begin position="21"/>
        <end position="512"/>
    </location>
</feature>
<dbReference type="EMBL" id="SNZH01000028">
    <property type="protein sequence ID" value="TDR36604.1"/>
    <property type="molecule type" value="Genomic_DNA"/>
</dbReference>
<protein>
    <submittedName>
        <fullName evidence="2">Uncharacterized protein</fullName>
    </submittedName>
</protein>
<dbReference type="Proteomes" id="UP000295293">
    <property type="component" value="Unassembled WGS sequence"/>
</dbReference>
<evidence type="ECO:0000256" key="1">
    <source>
        <dbReference type="SAM" id="SignalP"/>
    </source>
</evidence>
<dbReference type="AlphaFoldDB" id="A0A4R6YIQ4"/>
<organism evidence="2 3">
    <name type="scientific">Tahibacter aquaticus</name>
    <dbReference type="NCBI Taxonomy" id="520092"/>
    <lineage>
        <taxon>Bacteria</taxon>
        <taxon>Pseudomonadati</taxon>
        <taxon>Pseudomonadota</taxon>
        <taxon>Gammaproteobacteria</taxon>
        <taxon>Lysobacterales</taxon>
        <taxon>Rhodanobacteraceae</taxon>
        <taxon>Tahibacter</taxon>
    </lineage>
</organism>
<accession>A0A4R6YIQ4</accession>
<dbReference type="RefSeq" id="WP_133821891.1">
    <property type="nucleotide sequence ID" value="NZ_SNZH01000028.1"/>
</dbReference>
<gene>
    <name evidence="2" type="ORF">DFR29_12825</name>
</gene>
<proteinExistence type="predicted"/>
<evidence type="ECO:0000313" key="2">
    <source>
        <dbReference type="EMBL" id="TDR36604.1"/>
    </source>
</evidence>